<dbReference type="RefSeq" id="WP_201375122.1">
    <property type="nucleotide sequence ID" value="NZ_BNJG01000003.1"/>
</dbReference>
<dbReference type="InterPro" id="IPR007312">
    <property type="entry name" value="Phosphoesterase"/>
</dbReference>
<evidence type="ECO:0000256" key="2">
    <source>
        <dbReference type="SAM" id="SignalP"/>
    </source>
</evidence>
<comment type="caution">
    <text evidence="3">The sequence shown here is derived from an EMBL/GenBank/DDBJ whole genome shotgun (WGS) entry which is preliminary data.</text>
</comment>
<dbReference type="InterPro" id="IPR017850">
    <property type="entry name" value="Alkaline_phosphatase_core_sf"/>
</dbReference>
<feature type="chain" id="PRO_5045040391" evidence="2">
    <location>
        <begin position="33"/>
        <end position="518"/>
    </location>
</feature>
<dbReference type="PANTHER" id="PTHR31956">
    <property type="entry name" value="NON-SPECIFIC PHOSPHOLIPASE C4-RELATED"/>
    <property type="match status" value="1"/>
</dbReference>
<sequence>MKKSRKLFAVLGIVALLGVLFASFNVARSALAAPTDNTPDWQSGPKTRTPIKHVVVIFQENVSFDHYFGTYPNAKNSAGEPTFKALPGTPSVNGLTDALLNNNPNAANPTRLGRSQAVTCDQDHAYTDEQKAYDHGLVDKFVESASGGSCPDKSIVMDYYDGNTVTGLWNYAQNYAMNDNSFGTTFGPSTPGALNLISGQTHGATPSTLASPGHPMISNGSVLNDFDPAYDDCSNSTNGALTGKNVGDLLNSKNVTWGWFEGGFRPTATTNGKAVCGSAHTNIAGSSVTDYIPHHQPFQYYQSTANPHHLAPTSAKMIGKTDQANHQYDMSDFWSSIDAGNMPAVSFLKAPAYQDGHAGYSNPLDEQHFLVDTINRLQRSRDWNSTAVVISYDDSDGWYDHVMPPVLMQSNDPNDALTGTGACGTPKAGTYSGRCGYGPRLPLMVISPYAKQNYVDHSITDQSSVLSFIEDNWNTGRIGDQSSDAIAGSMQNMFNFSHSGGDDHRLILDPNTGEPVRK</sequence>
<keyword evidence="1" id="KW-0378">Hydrolase</keyword>
<gene>
    <name evidence="3" type="primary">plcC</name>
    <name evidence="3" type="ORF">KSB_73540</name>
</gene>
<dbReference type="Gene3D" id="3.40.720.10">
    <property type="entry name" value="Alkaline Phosphatase, subunit A"/>
    <property type="match status" value="2"/>
</dbReference>
<dbReference type="PANTHER" id="PTHR31956:SF1">
    <property type="entry name" value="NON-SPECIFIC PHOSPHOLIPASE C1"/>
    <property type="match status" value="1"/>
</dbReference>
<name>A0ABQ3V164_9CHLR</name>
<dbReference type="Proteomes" id="UP000654345">
    <property type="component" value="Unassembled WGS sequence"/>
</dbReference>
<dbReference type="EMBL" id="BNJG01000003">
    <property type="protein sequence ID" value="GHO58879.1"/>
    <property type="molecule type" value="Genomic_DNA"/>
</dbReference>
<dbReference type="CDD" id="cd16013">
    <property type="entry name" value="AcpA"/>
    <property type="match status" value="1"/>
</dbReference>
<evidence type="ECO:0000313" key="3">
    <source>
        <dbReference type="EMBL" id="GHO58879.1"/>
    </source>
</evidence>
<organism evidence="3 4">
    <name type="scientific">Ktedonobacter robiniae</name>
    <dbReference type="NCBI Taxonomy" id="2778365"/>
    <lineage>
        <taxon>Bacteria</taxon>
        <taxon>Bacillati</taxon>
        <taxon>Chloroflexota</taxon>
        <taxon>Ktedonobacteria</taxon>
        <taxon>Ktedonobacterales</taxon>
        <taxon>Ktedonobacteraceae</taxon>
        <taxon>Ktedonobacter</taxon>
    </lineage>
</organism>
<dbReference type="Pfam" id="PF04185">
    <property type="entry name" value="Phosphoesterase"/>
    <property type="match status" value="1"/>
</dbReference>
<protein>
    <submittedName>
        <fullName evidence="3">Phospholipase C</fullName>
    </submittedName>
</protein>
<feature type="signal peptide" evidence="2">
    <location>
        <begin position="1"/>
        <end position="32"/>
    </location>
</feature>
<evidence type="ECO:0000313" key="4">
    <source>
        <dbReference type="Proteomes" id="UP000654345"/>
    </source>
</evidence>
<reference evidence="3 4" key="1">
    <citation type="journal article" date="2021" name="Int. J. Syst. Evol. Microbiol.">
        <title>Reticulibacter mediterranei gen. nov., sp. nov., within the new family Reticulibacteraceae fam. nov., and Ktedonospora formicarum gen. nov., sp. nov., Ktedonobacter robiniae sp. nov., Dictyobacter formicarum sp. nov. and Dictyobacter arantiisoli sp. nov., belonging to the class Ktedonobacteria.</title>
        <authorList>
            <person name="Yabe S."/>
            <person name="Zheng Y."/>
            <person name="Wang C.M."/>
            <person name="Sakai Y."/>
            <person name="Abe K."/>
            <person name="Yokota A."/>
            <person name="Donadio S."/>
            <person name="Cavaletti L."/>
            <person name="Monciardini P."/>
        </authorList>
    </citation>
    <scope>NUCLEOTIDE SEQUENCE [LARGE SCALE GENOMIC DNA]</scope>
    <source>
        <strain evidence="3 4">SOSP1-30</strain>
    </source>
</reference>
<proteinExistence type="predicted"/>
<accession>A0ABQ3V164</accession>
<evidence type="ECO:0000256" key="1">
    <source>
        <dbReference type="ARBA" id="ARBA00022801"/>
    </source>
</evidence>
<keyword evidence="2" id="KW-0732">Signal</keyword>
<keyword evidence="4" id="KW-1185">Reference proteome</keyword>